<gene>
    <name evidence="1" type="ORF">XA68_15606</name>
</gene>
<name>A0A2A9P750_OPHUN</name>
<sequence length="556" mass="59720">MSLHLEDVQLCVGCKSVMPRPLSSEFLVRLRDELARRDGTIVVRWLNGRGGVVHRGTTERAPGCGDGARRADMCDTVALYAFKHGWAAWGLEGAARELREPDADPRPASYRSSQRRAEDDSGHMAHWCSCDNQKHESSAQTLSLSSEVAVGKLRGSGRVPAATGEQLEFAYERGAWMGATPQIMADALWLAGPGRRQIAKASGKVSREVVKGARGSAETVLLHYLFMNNHGNTLADGLELLLLGTYLAALDHGRVRDGDFTFFAADVARHASLGRWLIAADELLRRWPGIVDWHGGCLSTLGLVRGLELRGWAFAAHWDIVMHYELGSGTDWEETLSRSTYVGAVLGHDAGDLCSDTRRGCADNSLLAVGAHCGWEGVAACLDVVCDALEAVVLRDTRGAIDLGAVAGSGCATFERTGGRLCACAGEACEAMTVLARVCGDSRLARADAEALTGLRDALRSSQAGLTPRTASGDSDGLEDHANRERVYAEATMALASGSGTARAHRKLQDAYAAVARTMCGELRRRAALFRRRVTAANVLDLSRSCLCGGECIDWR</sequence>
<protein>
    <submittedName>
        <fullName evidence="1">Uncharacterized protein</fullName>
    </submittedName>
</protein>
<reference evidence="1 2" key="1">
    <citation type="journal article" date="2015" name="BMC Genomics">
        <title>Gene expression during zombie ant biting behavior reflects the complexity underlying fungal parasitic behavioral manipulation.</title>
        <authorList>
            <person name="de Bekker C."/>
            <person name="Ohm R.A."/>
            <person name="Loreto R.G."/>
            <person name="Sebastian A."/>
            <person name="Albert I."/>
            <person name="Merrow M."/>
            <person name="Brachmann A."/>
            <person name="Hughes D.P."/>
        </authorList>
    </citation>
    <scope>NUCLEOTIDE SEQUENCE [LARGE SCALE GENOMIC DNA]</scope>
    <source>
        <strain evidence="1 2">SC16a</strain>
    </source>
</reference>
<evidence type="ECO:0000313" key="1">
    <source>
        <dbReference type="EMBL" id="PFH57034.1"/>
    </source>
</evidence>
<comment type="caution">
    <text evidence="1">The sequence shown here is derived from an EMBL/GenBank/DDBJ whole genome shotgun (WGS) entry which is preliminary data.</text>
</comment>
<organism evidence="1 2">
    <name type="scientific">Ophiocordyceps unilateralis</name>
    <name type="common">Zombie-ant fungus</name>
    <name type="synonym">Torrubia unilateralis</name>
    <dbReference type="NCBI Taxonomy" id="268505"/>
    <lineage>
        <taxon>Eukaryota</taxon>
        <taxon>Fungi</taxon>
        <taxon>Dikarya</taxon>
        <taxon>Ascomycota</taxon>
        <taxon>Pezizomycotina</taxon>
        <taxon>Sordariomycetes</taxon>
        <taxon>Hypocreomycetidae</taxon>
        <taxon>Hypocreales</taxon>
        <taxon>Ophiocordycipitaceae</taxon>
        <taxon>Ophiocordyceps</taxon>
    </lineage>
</organism>
<dbReference type="EMBL" id="LAZP02000467">
    <property type="protein sequence ID" value="PFH57034.1"/>
    <property type="molecule type" value="Genomic_DNA"/>
</dbReference>
<dbReference type="OrthoDB" id="4890287at2759"/>
<reference evidence="1 2" key="2">
    <citation type="journal article" date="2017" name="Sci. Rep.">
        <title>Ant-infecting Ophiocordyceps genomes reveal a high diversity of potential behavioral manipulation genes and a possible major role for enterotoxins.</title>
        <authorList>
            <person name="de Bekker C."/>
            <person name="Ohm R.A."/>
            <person name="Evans H.C."/>
            <person name="Brachmann A."/>
            <person name="Hughes D.P."/>
        </authorList>
    </citation>
    <scope>NUCLEOTIDE SEQUENCE [LARGE SCALE GENOMIC DNA]</scope>
    <source>
        <strain evidence="1 2">SC16a</strain>
    </source>
</reference>
<dbReference type="Proteomes" id="UP000037136">
    <property type="component" value="Unassembled WGS sequence"/>
</dbReference>
<keyword evidence="2" id="KW-1185">Reference proteome</keyword>
<evidence type="ECO:0000313" key="2">
    <source>
        <dbReference type="Proteomes" id="UP000037136"/>
    </source>
</evidence>
<proteinExistence type="predicted"/>
<accession>A0A2A9P750</accession>
<dbReference type="AlphaFoldDB" id="A0A2A9P750"/>